<evidence type="ECO:0000256" key="5">
    <source>
        <dbReference type="ARBA" id="ARBA00023004"/>
    </source>
</evidence>
<dbReference type="RefSeq" id="WP_211549344.1">
    <property type="nucleotide sequence ID" value="NZ_JAGTUF010000011.1"/>
</dbReference>
<evidence type="ECO:0000313" key="9">
    <source>
        <dbReference type="EMBL" id="MBR9972517.1"/>
    </source>
</evidence>
<dbReference type="EMBL" id="JAGTUF010000011">
    <property type="protein sequence ID" value="MBR9972517.1"/>
    <property type="molecule type" value="Genomic_DNA"/>
</dbReference>
<keyword evidence="5 6" id="KW-0408">Iron</keyword>
<dbReference type="Proteomes" id="UP000680714">
    <property type="component" value="Unassembled WGS sequence"/>
</dbReference>
<dbReference type="Pfam" id="PF00034">
    <property type="entry name" value="Cytochrom_C"/>
    <property type="match status" value="1"/>
</dbReference>
<dbReference type="PROSITE" id="PS51007">
    <property type="entry name" value="CYTC"/>
    <property type="match status" value="1"/>
</dbReference>
<dbReference type="InterPro" id="IPR036909">
    <property type="entry name" value="Cyt_c-like_dom_sf"/>
</dbReference>
<feature type="signal peptide" evidence="7">
    <location>
        <begin position="1"/>
        <end position="22"/>
    </location>
</feature>
<protein>
    <submittedName>
        <fullName evidence="9">C-type cytochrome</fullName>
    </submittedName>
</protein>
<accession>A0ABS5IDK7</accession>
<name>A0ABS5IDK7_9PROT</name>
<feature type="domain" description="Cytochrome c" evidence="8">
    <location>
        <begin position="20"/>
        <end position="108"/>
    </location>
</feature>
<keyword evidence="3 6" id="KW-0479">Metal-binding</keyword>
<keyword evidence="2 6" id="KW-0349">Heme</keyword>
<evidence type="ECO:0000259" key="8">
    <source>
        <dbReference type="PROSITE" id="PS51007"/>
    </source>
</evidence>
<dbReference type="InterPro" id="IPR009056">
    <property type="entry name" value="Cyt_c-like_dom"/>
</dbReference>
<gene>
    <name evidence="9" type="ORF">KEC16_12405</name>
</gene>
<reference evidence="9 10" key="1">
    <citation type="submission" date="2021-04" db="EMBL/GenBank/DDBJ databases">
        <title>Magnetospirillum sulfuroxidans sp. nov., a facultative chemolithoautotrophic sulfur-oxidizing alphaproteobacterium isolated from freshwater sediment and proposals for Paramagetospirillum gen. nov., and Magnetospirillaceae fam. nov.</title>
        <authorList>
            <person name="Koziaeva V."/>
            <person name="Geelhoed J.S."/>
            <person name="Sorokin D.Y."/>
            <person name="Grouzdev D.S."/>
        </authorList>
    </citation>
    <scope>NUCLEOTIDE SEQUENCE [LARGE SCALE GENOMIC DNA]</scope>
    <source>
        <strain evidence="9 10">J10</strain>
    </source>
</reference>
<evidence type="ECO:0000256" key="1">
    <source>
        <dbReference type="ARBA" id="ARBA00022448"/>
    </source>
</evidence>
<sequence>MRRLVCALLLVATTAIPTLALAEDDAAMLELADKSRCTACHDVHEKVTGPAWADVAKRYRNDAGALERLVLKVREGGSGAWGTVPMSPNKRVPEENIRKLVAWILALK</sequence>
<evidence type="ECO:0000256" key="7">
    <source>
        <dbReference type="SAM" id="SignalP"/>
    </source>
</evidence>
<keyword evidence="10" id="KW-1185">Reference proteome</keyword>
<keyword evidence="4" id="KW-0249">Electron transport</keyword>
<evidence type="ECO:0000256" key="2">
    <source>
        <dbReference type="ARBA" id="ARBA00022617"/>
    </source>
</evidence>
<comment type="caution">
    <text evidence="9">The sequence shown here is derived from an EMBL/GenBank/DDBJ whole genome shotgun (WGS) entry which is preliminary data.</text>
</comment>
<evidence type="ECO:0000313" key="10">
    <source>
        <dbReference type="Proteomes" id="UP000680714"/>
    </source>
</evidence>
<evidence type="ECO:0000256" key="6">
    <source>
        <dbReference type="PROSITE-ProRule" id="PRU00433"/>
    </source>
</evidence>
<keyword evidence="7" id="KW-0732">Signal</keyword>
<keyword evidence="1" id="KW-0813">Transport</keyword>
<evidence type="ECO:0000256" key="3">
    <source>
        <dbReference type="ARBA" id="ARBA00022723"/>
    </source>
</evidence>
<dbReference type="SUPFAM" id="SSF46626">
    <property type="entry name" value="Cytochrome c"/>
    <property type="match status" value="1"/>
</dbReference>
<feature type="chain" id="PRO_5045285012" evidence="7">
    <location>
        <begin position="23"/>
        <end position="108"/>
    </location>
</feature>
<proteinExistence type="predicted"/>
<dbReference type="InterPro" id="IPR002324">
    <property type="entry name" value="Cyt_c_ID"/>
</dbReference>
<organism evidence="9 10">
    <name type="scientific">Magnetospirillum sulfuroxidans</name>
    <dbReference type="NCBI Taxonomy" id="611300"/>
    <lineage>
        <taxon>Bacteria</taxon>
        <taxon>Pseudomonadati</taxon>
        <taxon>Pseudomonadota</taxon>
        <taxon>Alphaproteobacteria</taxon>
        <taxon>Rhodospirillales</taxon>
        <taxon>Rhodospirillaceae</taxon>
        <taxon>Magnetospirillum</taxon>
    </lineage>
</organism>
<dbReference type="Gene3D" id="1.10.760.10">
    <property type="entry name" value="Cytochrome c-like domain"/>
    <property type="match status" value="1"/>
</dbReference>
<evidence type="ECO:0000256" key="4">
    <source>
        <dbReference type="ARBA" id="ARBA00022982"/>
    </source>
</evidence>
<dbReference type="PRINTS" id="PR00606">
    <property type="entry name" value="CYTCHROMECID"/>
</dbReference>